<dbReference type="PANTHER" id="PTHR12970">
    <property type="entry name" value="PROTEASOME ASSEMBLY CHAPERONE 2"/>
    <property type="match status" value="1"/>
</dbReference>
<evidence type="ECO:0000256" key="1">
    <source>
        <dbReference type="ARBA" id="ARBA00019186"/>
    </source>
</evidence>
<reference evidence="4" key="1">
    <citation type="journal article" date="2015" name="Nat. Genet.">
        <title>The pineapple genome and the evolution of CAM photosynthesis.</title>
        <authorList>
            <person name="Ming R."/>
            <person name="VanBuren R."/>
            <person name="Wai C.M."/>
            <person name="Tang H."/>
            <person name="Schatz M.C."/>
            <person name="Bowers J.E."/>
            <person name="Lyons E."/>
            <person name="Wang M.L."/>
            <person name="Chen J."/>
            <person name="Biggers E."/>
            <person name="Zhang J."/>
            <person name="Huang L."/>
            <person name="Zhang L."/>
            <person name="Miao W."/>
            <person name="Zhang J."/>
            <person name="Ye Z."/>
            <person name="Miao C."/>
            <person name="Lin Z."/>
            <person name="Wang H."/>
            <person name="Zhou H."/>
            <person name="Yim W.C."/>
            <person name="Priest H.D."/>
            <person name="Zheng C."/>
            <person name="Woodhouse M."/>
            <person name="Edger P.P."/>
            <person name="Guyot R."/>
            <person name="Guo H.B."/>
            <person name="Guo H."/>
            <person name="Zheng G."/>
            <person name="Singh R."/>
            <person name="Sharma A."/>
            <person name="Min X."/>
            <person name="Zheng Y."/>
            <person name="Lee H."/>
            <person name="Gurtowski J."/>
            <person name="Sedlazeck F.J."/>
            <person name="Harkess A."/>
            <person name="McKain M.R."/>
            <person name="Liao Z."/>
            <person name="Fang J."/>
            <person name="Liu J."/>
            <person name="Zhang X."/>
            <person name="Zhang Q."/>
            <person name="Hu W."/>
            <person name="Qin Y."/>
            <person name="Wang K."/>
            <person name="Chen L.Y."/>
            <person name="Shirley N."/>
            <person name="Lin Y.R."/>
            <person name="Liu L.Y."/>
            <person name="Hernandez A.G."/>
            <person name="Wright C.L."/>
            <person name="Bulone V."/>
            <person name="Tuskan G.A."/>
            <person name="Heath K."/>
            <person name="Zee F."/>
            <person name="Moore P.H."/>
            <person name="Sunkar R."/>
            <person name="Leebens-Mack J.H."/>
            <person name="Mockler T."/>
            <person name="Bennetzen J.L."/>
            <person name="Freeling M."/>
            <person name="Sankoff D."/>
            <person name="Paterson A.H."/>
            <person name="Zhu X."/>
            <person name="Yang X."/>
            <person name="Smith J.A."/>
            <person name="Cushman J.C."/>
            <person name="Paull R.E."/>
            <person name="Yu Q."/>
        </authorList>
    </citation>
    <scope>NUCLEOTIDE SEQUENCE [LARGE SCALE GENOMIC DNA]</scope>
    <source>
        <strain evidence="4">cv. F153</strain>
    </source>
</reference>
<gene>
    <name evidence="5" type="primary">LOC109713421</name>
</gene>
<dbReference type="OrthoDB" id="10260712at2759"/>
<protein>
    <recommendedName>
        <fullName evidence="1">Proteasome assembly chaperone 2</fullName>
    </recommendedName>
</protein>
<dbReference type="InterPro" id="IPR038389">
    <property type="entry name" value="PSMG2_sf"/>
</dbReference>
<dbReference type="GO" id="GO:0005634">
    <property type="term" value="C:nucleus"/>
    <property type="evidence" value="ECO:0007669"/>
    <property type="project" value="TreeGrafter"/>
</dbReference>
<organism evidence="4 5">
    <name type="scientific">Ananas comosus</name>
    <name type="common">Pineapple</name>
    <name type="synonym">Ananas ananas</name>
    <dbReference type="NCBI Taxonomy" id="4615"/>
    <lineage>
        <taxon>Eukaryota</taxon>
        <taxon>Viridiplantae</taxon>
        <taxon>Streptophyta</taxon>
        <taxon>Embryophyta</taxon>
        <taxon>Tracheophyta</taxon>
        <taxon>Spermatophyta</taxon>
        <taxon>Magnoliopsida</taxon>
        <taxon>Liliopsida</taxon>
        <taxon>Poales</taxon>
        <taxon>Bromeliaceae</taxon>
        <taxon>Bromelioideae</taxon>
        <taxon>Ananas</taxon>
    </lineage>
</organism>
<reference evidence="5" key="2">
    <citation type="submission" date="2025-08" db="UniProtKB">
        <authorList>
            <consortium name="RefSeq"/>
        </authorList>
    </citation>
    <scope>IDENTIFICATION</scope>
    <source>
        <tissue evidence="5">Leaf</tissue>
    </source>
</reference>
<evidence type="ECO:0000313" key="4">
    <source>
        <dbReference type="Proteomes" id="UP000515123"/>
    </source>
</evidence>
<evidence type="ECO:0000256" key="3">
    <source>
        <dbReference type="ARBA" id="ARBA00025745"/>
    </source>
</evidence>
<dbReference type="InterPro" id="IPR016562">
    <property type="entry name" value="Proteasome_assmbl_chp_2_euk"/>
</dbReference>
<proteinExistence type="inferred from homology"/>
<dbReference type="AlphaFoldDB" id="A0A6P5FHX0"/>
<dbReference type="PANTHER" id="PTHR12970:SF1">
    <property type="entry name" value="PROTEASOME ASSEMBLY CHAPERONE 2"/>
    <property type="match status" value="1"/>
</dbReference>
<evidence type="ECO:0000313" key="5">
    <source>
        <dbReference type="RefSeq" id="XP_020093073.1"/>
    </source>
</evidence>
<keyword evidence="2" id="KW-0143">Chaperone</keyword>
<comment type="similarity">
    <text evidence="3">Belongs to the PSMG2 family.</text>
</comment>
<dbReference type="GO" id="GO:0005829">
    <property type="term" value="C:cytosol"/>
    <property type="evidence" value="ECO:0007669"/>
    <property type="project" value="TreeGrafter"/>
</dbReference>
<keyword evidence="4" id="KW-1185">Reference proteome</keyword>
<dbReference type="Proteomes" id="UP000515123">
    <property type="component" value="Linkage group 7"/>
</dbReference>
<dbReference type="GO" id="GO:0043248">
    <property type="term" value="P:proteasome assembly"/>
    <property type="evidence" value="ECO:0007669"/>
    <property type="project" value="TreeGrafter"/>
</dbReference>
<dbReference type="Pfam" id="PF09754">
    <property type="entry name" value="PAC2"/>
    <property type="match status" value="1"/>
</dbReference>
<name>A0A6P5FHX0_ANACO</name>
<evidence type="ECO:0000256" key="2">
    <source>
        <dbReference type="ARBA" id="ARBA00023186"/>
    </source>
</evidence>
<dbReference type="GO" id="GO:0000502">
    <property type="term" value="C:proteasome complex"/>
    <property type="evidence" value="ECO:0007669"/>
    <property type="project" value="UniProtKB-KW"/>
</dbReference>
<dbReference type="FunFam" id="3.40.50.10900:FF:000005">
    <property type="entry name" value="Proteasome assembly chaperone 2"/>
    <property type="match status" value="1"/>
</dbReference>
<accession>A0A6P5FHX0</accession>
<keyword evidence="5" id="KW-0647">Proteasome</keyword>
<sequence length="302" mass="33042">MEFAPEDEGRSLSPECPTLLLPGLSIGNVGQLAVDLLIASTRAKRVGWLDAPSVLPCVGNDAYGPVAEGDLALPLEAYESPLHAISLIQQRSPVIKVVRWSHRNYLTGCAFIQGMMVTFAKKFANFLVRSGKQHVIVLSSLDSGRRKNIDASSGMQIYYISSVSDDGTDTDCENLGFEKLAEYNPSQRRWKYLTSLTEGATPQEDVISDEDELLEDDYYPGLPFAALFSCCKAKGLRVTCLLCYCSEGDNITDSFQLAAAACKLLGLNPDKFRGKFGNEEGGWITPLSWTTVYGPPPDMSLF</sequence>
<dbReference type="GeneID" id="109713421"/>
<dbReference type="Gene3D" id="3.40.50.10900">
    <property type="entry name" value="PAC-like subunit"/>
    <property type="match status" value="2"/>
</dbReference>
<dbReference type="InterPro" id="IPR019151">
    <property type="entry name" value="Proteasome_assmbl_chaperone_2"/>
</dbReference>
<dbReference type="RefSeq" id="XP_020093073.1">
    <property type="nucleotide sequence ID" value="XM_020237484.1"/>
</dbReference>
<dbReference type="PIRSF" id="PIRSF010044">
    <property type="entry name" value="UCP010044"/>
    <property type="match status" value="1"/>
</dbReference>